<organism evidence="1 2">
    <name type="scientific">Lactuca sativa</name>
    <name type="common">Garden lettuce</name>
    <dbReference type="NCBI Taxonomy" id="4236"/>
    <lineage>
        <taxon>Eukaryota</taxon>
        <taxon>Viridiplantae</taxon>
        <taxon>Streptophyta</taxon>
        <taxon>Embryophyta</taxon>
        <taxon>Tracheophyta</taxon>
        <taxon>Spermatophyta</taxon>
        <taxon>Magnoliopsida</taxon>
        <taxon>eudicotyledons</taxon>
        <taxon>Gunneridae</taxon>
        <taxon>Pentapetalae</taxon>
        <taxon>asterids</taxon>
        <taxon>campanulids</taxon>
        <taxon>Asterales</taxon>
        <taxon>Asteraceae</taxon>
        <taxon>Cichorioideae</taxon>
        <taxon>Cichorieae</taxon>
        <taxon>Lactucinae</taxon>
        <taxon>Lactuca</taxon>
    </lineage>
</organism>
<reference evidence="1 2" key="1">
    <citation type="journal article" date="2017" name="Nat. Commun.">
        <title>Genome assembly with in vitro proximity ligation data and whole-genome triplication in lettuce.</title>
        <authorList>
            <person name="Reyes-Chin-Wo S."/>
            <person name="Wang Z."/>
            <person name="Yang X."/>
            <person name="Kozik A."/>
            <person name="Arikit S."/>
            <person name="Song C."/>
            <person name="Xia L."/>
            <person name="Froenicke L."/>
            <person name="Lavelle D.O."/>
            <person name="Truco M.J."/>
            <person name="Xia R."/>
            <person name="Zhu S."/>
            <person name="Xu C."/>
            <person name="Xu H."/>
            <person name="Xu X."/>
            <person name="Cox K."/>
            <person name="Korf I."/>
            <person name="Meyers B.C."/>
            <person name="Michelmore R.W."/>
        </authorList>
    </citation>
    <scope>NUCLEOTIDE SEQUENCE [LARGE SCALE GENOMIC DNA]</scope>
    <source>
        <strain evidence="2">cv. Salinas</strain>
        <tissue evidence="1">Seedlings</tissue>
    </source>
</reference>
<dbReference type="AlphaFoldDB" id="A0A9R1VRW1"/>
<gene>
    <name evidence="1" type="ORF">LSAT_V11C400186350</name>
</gene>
<evidence type="ECO:0000313" key="2">
    <source>
        <dbReference type="Proteomes" id="UP000235145"/>
    </source>
</evidence>
<comment type="caution">
    <text evidence="1">The sequence shown here is derived from an EMBL/GenBank/DDBJ whole genome shotgun (WGS) entry which is preliminary data.</text>
</comment>
<dbReference type="EMBL" id="NBSK02000004">
    <property type="protein sequence ID" value="KAJ0210108.1"/>
    <property type="molecule type" value="Genomic_DNA"/>
</dbReference>
<name>A0A9R1VRW1_LACSA</name>
<keyword evidence="2" id="KW-1185">Reference proteome</keyword>
<proteinExistence type="predicted"/>
<accession>A0A9R1VRW1</accession>
<sequence length="95" mass="11320">MNFMLKELWSQRFYYEVIGRASYASVFFHEVMTREHKLADITRDFDDGLEVVVVLDVRWKWFSQRLPSFHVRLPQLQPPPLISSGWKDLEDSTSV</sequence>
<evidence type="ECO:0000313" key="1">
    <source>
        <dbReference type="EMBL" id="KAJ0210108.1"/>
    </source>
</evidence>
<protein>
    <submittedName>
        <fullName evidence="1">Uncharacterized protein</fullName>
    </submittedName>
</protein>
<dbReference type="Proteomes" id="UP000235145">
    <property type="component" value="Unassembled WGS sequence"/>
</dbReference>